<evidence type="ECO:0000313" key="4">
    <source>
        <dbReference type="Proteomes" id="UP000076881"/>
    </source>
</evidence>
<accession>A0A162KHZ0</accession>
<evidence type="ECO:0000256" key="1">
    <source>
        <dbReference type="SAM" id="Coils"/>
    </source>
</evidence>
<feature type="region of interest" description="Disordered" evidence="2">
    <location>
        <begin position="502"/>
        <end position="600"/>
    </location>
</feature>
<keyword evidence="4" id="KW-1185">Reference proteome</keyword>
<comment type="caution">
    <text evidence="3">The sequence shown here is derived from an EMBL/GenBank/DDBJ whole genome shotgun (WGS) entry which is preliminary data.</text>
</comment>
<name>A0A162KHZ0_CORDF</name>
<organism evidence="3 4">
    <name type="scientific">Akanthomyces lecanii RCEF 1005</name>
    <dbReference type="NCBI Taxonomy" id="1081108"/>
    <lineage>
        <taxon>Eukaryota</taxon>
        <taxon>Fungi</taxon>
        <taxon>Dikarya</taxon>
        <taxon>Ascomycota</taxon>
        <taxon>Pezizomycotina</taxon>
        <taxon>Sordariomycetes</taxon>
        <taxon>Hypocreomycetidae</taxon>
        <taxon>Hypocreales</taxon>
        <taxon>Cordycipitaceae</taxon>
        <taxon>Akanthomyces</taxon>
        <taxon>Cordyceps confragosa</taxon>
    </lineage>
</organism>
<dbReference type="OrthoDB" id="5419928at2759"/>
<proteinExistence type="predicted"/>
<keyword evidence="1" id="KW-0175">Coiled coil</keyword>
<feature type="compositionally biased region" description="Polar residues" evidence="2">
    <location>
        <begin position="513"/>
        <end position="528"/>
    </location>
</feature>
<dbReference type="STRING" id="1081108.A0A162KHZ0"/>
<dbReference type="AlphaFoldDB" id="A0A162KHZ0"/>
<feature type="coiled-coil region" evidence="1">
    <location>
        <begin position="276"/>
        <end position="337"/>
    </location>
</feature>
<reference evidence="3 4" key="1">
    <citation type="journal article" date="2016" name="Genome Biol. Evol.">
        <title>Divergent and convergent evolution of fungal pathogenicity.</title>
        <authorList>
            <person name="Shang Y."/>
            <person name="Xiao G."/>
            <person name="Zheng P."/>
            <person name="Cen K."/>
            <person name="Zhan S."/>
            <person name="Wang C."/>
        </authorList>
    </citation>
    <scope>NUCLEOTIDE SEQUENCE [LARGE SCALE GENOMIC DNA]</scope>
    <source>
        <strain evidence="3 4">RCEF 1005</strain>
    </source>
</reference>
<dbReference type="EMBL" id="AZHF01000005">
    <property type="protein sequence ID" value="OAA75168.1"/>
    <property type="molecule type" value="Genomic_DNA"/>
</dbReference>
<dbReference type="Proteomes" id="UP000076881">
    <property type="component" value="Unassembled WGS sequence"/>
</dbReference>
<gene>
    <name evidence="3" type="ORF">LEL_07156</name>
</gene>
<sequence>MHDEHEERWQTTETEEQFDARMRLVEDEVYTVREAMSIEYLKQHHVPLLYNAVNLRNVQHNPERYEGILRPFYKHPPMDFDAPMNFFFERQSLRWQEFIRFQAHNRGLQTMDEPFLDQAYAAALLREATCGSQWRHIYHNWKVDHSEGRYEEYVNRRKDEMVFLRDQDCEDFVDYQAAVLARLDRNGVQRLDKNNAELPGFILSPRFWDQDPMTTWTEYLAYEYWQMEQYDEDVDDHRPEHDIAYQRLQATVTLGTHETADFLPTEDANLQRRVELDEAYAQFDEATLNFVRLEQRRVMWRDPANTYMMHHRRTRVLAEAQTELEAAEAANDAAVWREEHISEFLNETETYREACDIRARHNHLLAWARSEYDRRMGETLATSGQAVDDSSSRLSVSFQLPSNMSAESVTQWRETSDTSQEEQDITLLSSVSPFAAEVELRNDVEDHSGVGPLCDASLSSAVGQSTLVETVAEEPAAVEQNPVEPAPVELTKIVPPAAAQFSDGRDLSVAPAASTTDTVPPANTSTGPRRSARIAAVHGKATEKPAQQTIQTSRRSEKSSKRAGTSRGGRKRGGSRVVAEEKVRDAEPPAKRTRRRTARR</sequence>
<protein>
    <submittedName>
        <fullName evidence="3">Uncharacterized protein</fullName>
    </submittedName>
</protein>
<evidence type="ECO:0000313" key="3">
    <source>
        <dbReference type="EMBL" id="OAA75168.1"/>
    </source>
</evidence>
<evidence type="ECO:0000256" key="2">
    <source>
        <dbReference type="SAM" id="MobiDB-lite"/>
    </source>
</evidence>
<feature type="compositionally biased region" description="Basic residues" evidence="2">
    <location>
        <begin position="591"/>
        <end position="600"/>
    </location>
</feature>
<feature type="compositionally biased region" description="Basic and acidic residues" evidence="2">
    <location>
        <begin position="578"/>
        <end position="590"/>
    </location>
</feature>